<evidence type="ECO:0000259" key="1">
    <source>
        <dbReference type="Pfam" id="PF01936"/>
    </source>
</evidence>
<name>A0A8T1XUF4_9BRAS</name>
<dbReference type="InterPro" id="IPR021139">
    <property type="entry name" value="NYN"/>
</dbReference>
<proteinExistence type="predicted"/>
<reference evidence="2 3" key="1">
    <citation type="submission" date="2020-12" db="EMBL/GenBank/DDBJ databases">
        <title>Concerted genomic and epigenomic changes stabilize Arabidopsis allopolyploids.</title>
        <authorList>
            <person name="Chen Z."/>
        </authorList>
    </citation>
    <scope>NUCLEOTIDE SEQUENCE [LARGE SCALE GENOMIC DNA]</scope>
    <source>
        <strain evidence="2">Allo738</strain>
        <tissue evidence="2">Leaf</tissue>
    </source>
</reference>
<protein>
    <submittedName>
        <fullName evidence="2">NYN domain limkain-b1-type</fullName>
    </submittedName>
</protein>
<evidence type="ECO:0000313" key="2">
    <source>
        <dbReference type="EMBL" id="KAG7535380.1"/>
    </source>
</evidence>
<keyword evidence="3" id="KW-1185">Reference proteome</keyword>
<dbReference type="GO" id="GO:0005777">
    <property type="term" value="C:peroxisome"/>
    <property type="evidence" value="ECO:0007669"/>
    <property type="project" value="InterPro"/>
</dbReference>
<gene>
    <name evidence="2" type="ORF">ISN45_Aa08g028230</name>
</gene>
<dbReference type="Proteomes" id="UP000694240">
    <property type="component" value="Chromosome 13"/>
</dbReference>
<organism evidence="2 3">
    <name type="scientific">Arabidopsis thaliana x Arabidopsis arenosa</name>
    <dbReference type="NCBI Taxonomy" id="1240361"/>
    <lineage>
        <taxon>Eukaryota</taxon>
        <taxon>Viridiplantae</taxon>
        <taxon>Streptophyta</taxon>
        <taxon>Embryophyta</taxon>
        <taxon>Tracheophyta</taxon>
        <taxon>Spermatophyta</taxon>
        <taxon>Magnoliopsida</taxon>
        <taxon>eudicotyledons</taxon>
        <taxon>Gunneridae</taxon>
        <taxon>Pentapetalae</taxon>
        <taxon>rosids</taxon>
        <taxon>malvids</taxon>
        <taxon>Brassicales</taxon>
        <taxon>Brassicaceae</taxon>
        <taxon>Camelineae</taxon>
        <taxon>Arabidopsis</taxon>
    </lineage>
</organism>
<dbReference type="AlphaFoldDB" id="A0A8T1XUF4"/>
<dbReference type="InterPro" id="IPR024768">
    <property type="entry name" value="Marf1"/>
</dbReference>
<dbReference type="CDD" id="cd10910">
    <property type="entry name" value="PIN_limkain_b1_N_like"/>
    <property type="match status" value="1"/>
</dbReference>
<sequence length="193" mass="21432">MSHVYHPHRAGVSAECNTGVFWDVVDFPIPECDPDMISKKIKLALEDKGCYNGPVSIRLYEDEKNLLPKELIEKYESAGISINFVPEVAEAYIHARVHKMLVDILFWALDNPAHSNLIILSKNLKDKETVSNLQGLHSTGMNVLLAEPVSEELPFTESSAWLWESLSSDGGGSSQDTVAVYKLESKSEEEASV</sequence>
<dbReference type="GO" id="GO:0004540">
    <property type="term" value="F:RNA nuclease activity"/>
    <property type="evidence" value="ECO:0007669"/>
    <property type="project" value="InterPro"/>
</dbReference>
<dbReference type="PANTHER" id="PTHR14379">
    <property type="entry name" value="LIMKAIN B LKAP"/>
    <property type="match status" value="1"/>
</dbReference>
<dbReference type="PANTHER" id="PTHR14379:SF90">
    <property type="entry name" value="EMB|CAB71880.1-RELATED"/>
    <property type="match status" value="1"/>
</dbReference>
<feature type="domain" description="NYN" evidence="1">
    <location>
        <begin position="18"/>
        <end position="147"/>
    </location>
</feature>
<dbReference type="GO" id="GO:0010468">
    <property type="term" value="P:regulation of gene expression"/>
    <property type="evidence" value="ECO:0007669"/>
    <property type="project" value="InterPro"/>
</dbReference>
<dbReference type="EMBL" id="JAEFBK010000013">
    <property type="protein sequence ID" value="KAG7535380.1"/>
    <property type="molecule type" value="Genomic_DNA"/>
</dbReference>
<comment type="caution">
    <text evidence="2">The sequence shown here is derived from an EMBL/GenBank/DDBJ whole genome shotgun (WGS) entry which is preliminary data.</text>
</comment>
<evidence type="ECO:0000313" key="3">
    <source>
        <dbReference type="Proteomes" id="UP000694240"/>
    </source>
</evidence>
<dbReference type="Pfam" id="PF01936">
    <property type="entry name" value="NYN"/>
    <property type="match status" value="1"/>
</dbReference>
<accession>A0A8T1XUF4</accession>